<dbReference type="FunFam" id="3.30.1490.30:FF:000001">
    <property type="entry name" value="DNA topoisomerase 2"/>
    <property type="match status" value="1"/>
</dbReference>
<dbReference type="Gene3D" id="3.90.199.10">
    <property type="entry name" value="Topoisomerase II, domain 5"/>
    <property type="match status" value="1"/>
</dbReference>
<dbReference type="Proteomes" id="UP000194236">
    <property type="component" value="Unassembled WGS sequence"/>
</dbReference>
<dbReference type="Pfam" id="PF00521">
    <property type="entry name" value="DNA_topoisoIV"/>
    <property type="match status" value="1"/>
</dbReference>
<evidence type="ECO:0000256" key="7">
    <source>
        <dbReference type="ARBA" id="ARBA00022840"/>
    </source>
</evidence>
<dbReference type="InterPro" id="IPR013758">
    <property type="entry name" value="Topo_IIA_A/C_ab"/>
</dbReference>
<dbReference type="GO" id="GO:0005524">
    <property type="term" value="F:ATP binding"/>
    <property type="evidence" value="ECO:0007669"/>
    <property type="project" value="UniProtKB-KW"/>
</dbReference>
<dbReference type="FunFam" id="3.30.1360.40:FF:000003">
    <property type="entry name" value="DNA topoisomerase 2"/>
    <property type="match status" value="1"/>
</dbReference>
<keyword evidence="10 12" id="KW-0413">Isomerase</keyword>
<dbReference type="GO" id="GO:0005634">
    <property type="term" value="C:nucleus"/>
    <property type="evidence" value="ECO:0007669"/>
    <property type="project" value="TreeGrafter"/>
</dbReference>
<dbReference type="PRINTS" id="PR00418">
    <property type="entry name" value="TPI2FAMILY"/>
</dbReference>
<evidence type="ECO:0000256" key="11">
    <source>
        <dbReference type="ARBA" id="ARBA00031138"/>
    </source>
</evidence>
<evidence type="ECO:0000256" key="8">
    <source>
        <dbReference type="ARBA" id="ARBA00023029"/>
    </source>
</evidence>
<dbReference type="InterPro" id="IPR050634">
    <property type="entry name" value="DNA_Topoisomerase_II"/>
</dbReference>
<evidence type="ECO:0000256" key="5">
    <source>
        <dbReference type="ARBA" id="ARBA00019635"/>
    </source>
</evidence>
<dbReference type="Gene3D" id="3.40.50.670">
    <property type="match status" value="1"/>
</dbReference>
<dbReference type="EC" id="5.6.2.2" evidence="4"/>
<dbReference type="SUPFAM" id="SSF56719">
    <property type="entry name" value="Type II DNA topoisomerase"/>
    <property type="match status" value="1"/>
</dbReference>
<evidence type="ECO:0000256" key="12">
    <source>
        <dbReference type="PROSITE-ProRule" id="PRU01384"/>
    </source>
</evidence>
<dbReference type="PROSITE" id="PS52040">
    <property type="entry name" value="TOPO_IIA"/>
    <property type="match status" value="1"/>
</dbReference>
<comment type="catalytic activity">
    <reaction evidence="1 12">
        <text>ATP-dependent breakage, passage and rejoining of double-stranded DNA.</text>
        <dbReference type="EC" id="5.6.2.2"/>
    </reaction>
</comment>
<name>A0A1Y3BFC9_EURMA</name>
<keyword evidence="6" id="KW-0547">Nucleotide-binding</keyword>
<gene>
    <name evidence="14" type="ORF">BLA29_004925</name>
</gene>
<dbReference type="AlphaFoldDB" id="A0A1Y3BFC9"/>
<evidence type="ECO:0000313" key="14">
    <source>
        <dbReference type="EMBL" id="OTF78523.1"/>
    </source>
</evidence>
<evidence type="ECO:0000256" key="3">
    <source>
        <dbReference type="ARBA" id="ARBA00011080"/>
    </source>
</evidence>
<feature type="non-terminal residue" evidence="14">
    <location>
        <position position="482"/>
    </location>
</feature>
<evidence type="ECO:0000256" key="9">
    <source>
        <dbReference type="ARBA" id="ARBA00023125"/>
    </source>
</evidence>
<proteinExistence type="inferred from homology"/>
<dbReference type="Gene3D" id="3.30.1360.40">
    <property type="match status" value="1"/>
</dbReference>
<comment type="caution">
    <text evidence="14">The sequence shown here is derived from an EMBL/GenBank/DDBJ whole genome shotgun (WGS) entry which is preliminary data.</text>
</comment>
<dbReference type="SMART" id="SM00434">
    <property type="entry name" value="TOP4c"/>
    <property type="match status" value="1"/>
</dbReference>
<dbReference type="InterPro" id="IPR001154">
    <property type="entry name" value="TopoII_euk"/>
</dbReference>
<dbReference type="GO" id="GO:0003918">
    <property type="term" value="F:DNA topoisomerase type II (double strand cut, ATP-hydrolyzing) activity"/>
    <property type="evidence" value="ECO:0007669"/>
    <property type="project" value="UniProtKB-EC"/>
</dbReference>
<dbReference type="FunFam" id="3.40.50.670:FF:000001">
    <property type="entry name" value="DNA topoisomerase 2"/>
    <property type="match status" value="1"/>
</dbReference>
<protein>
    <recommendedName>
        <fullName evidence="5">DNA topoisomerase 2</fullName>
        <ecNumber evidence="4">5.6.2.2</ecNumber>
    </recommendedName>
    <alternativeName>
        <fullName evidence="11">DNA topoisomerase II</fullName>
    </alternativeName>
</protein>
<dbReference type="InterPro" id="IPR002205">
    <property type="entry name" value="Topo_IIA_dom_A"/>
</dbReference>
<dbReference type="GO" id="GO:0006265">
    <property type="term" value="P:DNA topological change"/>
    <property type="evidence" value="ECO:0007669"/>
    <property type="project" value="UniProtKB-UniRule"/>
</dbReference>
<dbReference type="InterPro" id="IPR013760">
    <property type="entry name" value="Topo_IIA-like_dom_sf"/>
</dbReference>
<evidence type="ECO:0000256" key="6">
    <source>
        <dbReference type="ARBA" id="ARBA00022741"/>
    </source>
</evidence>
<dbReference type="Pfam" id="PF16898">
    <property type="entry name" value="TOPRIM_C"/>
    <property type="match status" value="1"/>
</dbReference>
<evidence type="ECO:0000313" key="15">
    <source>
        <dbReference type="Proteomes" id="UP000194236"/>
    </source>
</evidence>
<reference evidence="14 15" key="1">
    <citation type="submission" date="2017-03" db="EMBL/GenBank/DDBJ databases">
        <title>Genome Survey of Euroglyphus maynei.</title>
        <authorList>
            <person name="Arlian L.G."/>
            <person name="Morgan M.S."/>
            <person name="Rider S.D."/>
        </authorList>
    </citation>
    <scope>NUCLEOTIDE SEQUENCE [LARGE SCALE GENOMIC DNA]</scope>
    <source>
        <strain evidence="14">Arlian Lab</strain>
        <tissue evidence="14">Whole body</tissue>
    </source>
</reference>
<evidence type="ECO:0000256" key="2">
    <source>
        <dbReference type="ARBA" id="ARBA00001946"/>
    </source>
</evidence>
<dbReference type="PANTHER" id="PTHR10169:SF38">
    <property type="entry name" value="DNA TOPOISOMERASE 2"/>
    <property type="match status" value="1"/>
</dbReference>
<dbReference type="GO" id="GO:0003677">
    <property type="term" value="F:DNA binding"/>
    <property type="evidence" value="ECO:0007669"/>
    <property type="project" value="UniProtKB-UniRule"/>
</dbReference>
<organism evidence="14 15">
    <name type="scientific">Euroglyphus maynei</name>
    <name type="common">Mayne's house dust mite</name>
    <dbReference type="NCBI Taxonomy" id="6958"/>
    <lineage>
        <taxon>Eukaryota</taxon>
        <taxon>Metazoa</taxon>
        <taxon>Ecdysozoa</taxon>
        <taxon>Arthropoda</taxon>
        <taxon>Chelicerata</taxon>
        <taxon>Arachnida</taxon>
        <taxon>Acari</taxon>
        <taxon>Acariformes</taxon>
        <taxon>Sarcoptiformes</taxon>
        <taxon>Astigmata</taxon>
        <taxon>Psoroptidia</taxon>
        <taxon>Analgoidea</taxon>
        <taxon>Pyroglyphidae</taxon>
        <taxon>Pyroglyphinae</taxon>
        <taxon>Euroglyphus</taxon>
    </lineage>
</organism>
<dbReference type="Gene3D" id="3.30.1490.30">
    <property type="match status" value="1"/>
</dbReference>
<evidence type="ECO:0000256" key="1">
    <source>
        <dbReference type="ARBA" id="ARBA00000185"/>
    </source>
</evidence>
<accession>A0A1Y3BFC9</accession>
<dbReference type="OrthoDB" id="276498at2759"/>
<evidence type="ECO:0000259" key="13">
    <source>
        <dbReference type="PROSITE" id="PS52040"/>
    </source>
</evidence>
<keyword evidence="9 12" id="KW-0238">DNA-binding</keyword>
<comment type="cofactor">
    <cofactor evidence="2">
        <name>Mg(2+)</name>
        <dbReference type="ChEBI" id="CHEBI:18420"/>
    </cofactor>
</comment>
<dbReference type="GO" id="GO:0000712">
    <property type="term" value="P:resolution of meiotic recombination intermediates"/>
    <property type="evidence" value="ECO:0007669"/>
    <property type="project" value="TreeGrafter"/>
</dbReference>
<dbReference type="InterPro" id="IPR031660">
    <property type="entry name" value="TOPRIM_C"/>
</dbReference>
<feature type="non-terminal residue" evidence="14">
    <location>
        <position position="1"/>
    </location>
</feature>
<dbReference type="GO" id="GO:0000819">
    <property type="term" value="P:sister chromatid segregation"/>
    <property type="evidence" value="ECO:0007669"/>
    <property type="project" value="TreeGrafter"/>
</dbReference>
<keyword evidence="8 12" id="KW-0799">Topoisomerase</keyword>
<evidence type="ECO:0000256" key="10">
    <source>
        <dbReference type="ARBA" id="ARBA00023235"/>
    </source>
</evidence>
<dbReference type="EMBL" id="MUJZ01027556">
    <property type="protein sequence ID" value="OTF78523.1"/>
    <property type="molecule type" value="Genomic_DNA"/>
</dbReference>
<sequence length="482" mass="56418">KGLLINFIHFNWPSLLKLNFLEEFITPIVKATKGSFKRAFYSLPEFEEWKQETPNYKSYKIKYYKGLGTSTSEEAKEYFSDMKRHRIKFRYDDNDDDKAVELAFSKKMIEARKEWLTTGMEERRRRRENGEKEIYLYEFNTHEVTYKDFINKELILFSNMDNERSIPSLVDGFKPGQRKVIYTCFKRNDKREVKVAQLAGSVGELSAYHHGEMSLMSTIINLAQNFVGSNNINLLQPLGQFGTRLQGGKDAASPRYIFTMLSPLTRKLFPSLDDPLLVYLYDDNLRIEPEYYVPIIPMVLVNGAEGIGTGWSTKVPNYDPRAIVENIKRMLRNEEPLDMNPWYKGFRGTVVKVDAMKYVINGEVAILDERNIEITELPIRTWTQVYKETILEPMLHGTEKSPALINDYKEYHTDTTIKFLVQMNENSMEKVMREGIHKEFKLQTSMATSSMVLFDKNGVIRRYESSLDILREFFPVRLDFYV</sequence>
<comment type="similarity">
    <text evidence="3">Belongs to the type II topoisomerase family.</text>
</comment>
<dbReference type="InterPro" id="IPR013759">
    <property type="entry name" value="Topo_IIA_B_C"/>
</dbReference>
<dbReference type="FunFam" id="3.90.199.10:FF:000002">
    <property type="entry name" value="DNA topoisomerase 2"/>
    <property type="match status" value="1"/>
</dbReference>
<dbReference type="PANTHER" id="PTHR10169">
    <property type="entry name" value="DNA TOPOISOMERASE/GYRASE"/>
    <property type="match status" value="1"/>
</dbReference>
<evidence type="ECO:0000256" key="4">
    <source>
        <dbReference type="ARBA" id="ARBA00012895"/>
    </source>
</evidence>
<dbReference type="PRINTS" id="PR01158">
    <property type="entry name" value="TOPISMRASEII"/>
</dbReference>
<keyword evidence="15" id="KW-1185">Reference proteome</keyword>
<keyword evidence="7" id="KW-0067">ATP-binding</keyword>
<feature type="active site" description="O-(5'-phospho-DNA)-tyrosine intermediate" evidence="12">
    <location>
        <position position="256"/>
    </location>
</feature>
<feature type="domain" description="Topo IIA-type catalytic" evidence="13">
    <location>
        <begin position="166"/>
        <end position="482"/>
    </location>
</feature>